<keyword evidence="3" id="KW-1185">Reference proteome</keyword>
<comment type="caution">
    <text evidence="2">The sequence shown here is derived from an EMBL/GenBank/DDBJ whole genome shotgun (WGS) entry which is preliminary data.</text>
</comment>
<dbReference type="PROSITE" id="PS51257">
    <property type="entry name" value="PROKAR_LIPOPROTEIN"/>
    <property type="match status" value="1"/>
</dbReference>
<proteinExistence type="predicted"/>
<dbReference type="Proteomes" id="UP000539372">
    <property type="component" value="Unassembled WGS sequence"/>
</dbReference>
<accession>A0A7Y0HG41</accession>
<evidence type="ECO:0008006" key="4">
    <source>
        <dbReference type="Google" id="ProtNLM"/>
    </source>
</evidence>
<evidence type="ECO:0000256" key="1">
    <source>
        <dbReference type="SAM" id="SignalP"/>
    </source>
</evidence>
<name>A0A7Y0HG41_9PROT</name>
<dbReference type="AlphaFoldDB" id="A0A7Y0HG41"/>
<dbReference type="RefSeq" id="WP_169626890.1">
    <property type="nucleotide sequence ID" value="NZ_JABBNT010000006.1"/>
</dbReference>
<organism evidence="2 3">
    <name type="scientific">Pacificispira spongiicola</name>
    <dbReference type="NCBI Taxonomy" id="2729598"/>
    <lineage>
        <taxon>Bacteria</taxon>
        <taxon>Pseudomonadati</taxon>
        <taxon>Pseudomonadota</taxon>
        <taxon>Alphaproteobacteria</taxon>
        <taxon>Rhodospirillales</taxon>
        <taxon>Rhodospirillaceae</taxon>
        <taxon>Pacificispira</taxon>
    </lineage>
</organism>
<keyword evidence="1" id="KW-0732">Signal</keyword>
<evidence type="ECO:0000313" key="3">
    <source>
        <dbReference type="Proteomes" id="UP000539372"/>
    </source>
</evidence>
<dbReference type="EMBL" id="JABBNT010000006">
    <property type="protein sequence ID" value="NMM46491.1"/>
    <property type="molecule type" value="Genomic_DNA"/>
</dbReference>
<sequence length="60" mass="6437">MHRLLRIAVVALSLVAIAGCQATTKTEMPTNDQDGADRMRVSPCACAPIDYDGAGFKWLS</sequence>
<gene>
    <name evidence="2" type="ORF">HH303_18515</name>
</gene>
<feature type="signal peptide" evidence="1">
    <location>
        <begin position="1"/>
        <end position="22"/>
    </location>
</feature>
<reference evidence="2 3" key="1">
    <citation type="submission" date="2020-04" db="EMBL/GenBank/DDBJ databases">
        <title>Rhodospirillaceae bacterium KN72 isolated from deep sea.</title>
        <authorList>
            <person name="Zhang D.-C."/>
        </authorList>
    </citation>
    <scope>NUCLEOTIDE SEQUENCE [LARGE SCALE GENOMIC DNA]</scope>
    <source>
        <strain evidence="2 3">KN72</strain>
    </source>
</reference>
<evidence type="ECO:0000313" key="2">
    <source>
        <dbReference type="EMBL" id="NMM46491.1"/>
    </source>
</evidence>
<protein>
    <recommendedName>
        <fullName evidence="4">Lipoprotein</fullName>
    </recommendedName>
</protein>
<feature type="chain" id="PRO_5031006674" description="Lipoprotein" evidence="1">
    <location>
        <begin position="23"/>
        <end position="60"/>
    </location>
</feature>